<dbReference type="PROSITE" id="PS50928">
    <property type="entry name" value="ABC_TM1"/>
    <property type="match status" value="1"/>
</dbReference>
<dbReference type="InterPro" id="IPR000515">
    <property type="entry name" value="MetI-like"/>
</dbReference>
<evidence type="ECO:0000256" key="7">
    <source>
        <dbReference type="RuleBase" id="RU363032"/>
    </source>
</evidence>
<comment type="similarity">
    <text evidence="7">Belongs to the binding-protein-dependent transport system permease family.</text>
</comment>
<feature type="transmembrane region" description="Helical" evidence="7">
    <location>
        <begin position="106"/>
        <end position="123"/>
    </location>
</feature>
<proteinExistence type="inferred from homology"/>
<dbReference type="InterPro" id="IPR051322">
    <property type="entry name" value="AA_ABC_Transporter_Permease"/>
</dbReference>
<accession>A0ABT0QZU4</accession>
<keyword evidence="6 7" id="KW-0472">Membrane</keyword>
<keyword evidence="4 7" id="KW-0812">Transmembrane</keyword>
<name>A0ABT0QZU4_9MICO</name>
<comment type="caution">
    <text evidence="9">The sequence shown here is derived from an EMBL/GenBank/DDBJ whole genome shotgun (WGS) entry which is preliminary data.</text>
</comment>
<evidence type="ECO:0000256" key="3">
    <source>
        <dbReference type="ARBA" id="ARBA00022475"/>
    </source>
</evidence>
<keyword evidence="2 7" id="KW-0813">Transport</keyword>
<evidence type="ECO:0000256" key="1">
    <source>
        <dbReference type="ARBA" id="ARBA00004651"/>
    </source>
</evidence>
<evidence type="ECO:0000313" key="9">
    <source>
        <dbReference type="EMBL" id="MCL6423180.1"/>
    </source>
</evidence>
<sequence length="235" mass="25388">MGVLQEWFSNSAFTTWDSNSSLWSNTLITLYMTAVSMLLATIIGLPLGVLLYETERASATSRAARWTNRIVGFIVNVGRSFPFIILIIALMPVTRFVVGRVTGPEAAIFVLTISAIPFLARMIEINLNEVAAGKIEAVQMMGASRWQVIRQVLLPEALPGIVGSLTTTTIAVIGYTAMAGVVGGKGLGDLANRRGYQSYDNVVMVATVVMLVAIVIAVQMIGSRLARQVDHRARS</sequence>
<feature type="domain" description="ABC transmembrane type-1" evidence="8">
    <location>
        <begin position="26"/>
        <end position="222"/>
    </location>
</feature>
<evidence type="ECO:0000256" key="2">
    <source>
        <dbReference type="ARBA" id="ARBA00022448"/>
    </source>
</evidence>
<dbReference type="PANTHER" id="PTHR30450">
    <property type="entry name" value="ABC TRANSPORTER PERMEASE"/>
    <property type="match status" value="1"/>
</dbReference>
<evidence type="ECO:0000313" key="10">
    <source>
        <dbReference type="Proteomes" id="UP001203761"/>
    </source>
</evidence>
<dbReference type="RefSeq" id="WP_249737269.1">
    <property type="nucleotide sequence ID" value="NZ_JAKNCJ010000002.1"/>
</dbReference>
<feature type="transmembrane region" description="Helical" evidence="7">
    <location>
        <begin position="28"/>
        <end position="52"/>
    </location>
</feature>
<protein>
    <submittedName>
        <fullName evidence="9">ABC transporter permease</fullName>
    </submittedName>
</protein>
<dbReference type="EMBL" id="JAKNCJ010000002">
    <property type="protein sequence ID" value="MCL6423180.1"/>
    <property type="molecule type" value="Genomic_DNA"/>
</dbReference>
<reference evidence="9" key="1">
    <citation type="submission" date="2022-02" db="EMBL/GenBank/DDBJ databases">
        <authorList>
            <person name="Lee M."/>
            <person name="Kim S.-J."/>
            <person name="Jung M.-Y."/>
        </authorList>
    </citation>
    <scope>NUCLEOTIDE SEQUENCE</scope>
    <source>
        <strain evidence="9">JHP9</strain>
    </source>
</reference>
<keyword evidence="5 7" id="KW-1133">Transmembrane helix</keyword>
<dbReference type="Pfam" id="PF00528">
    <property type="entry name" value="BPD_transp_1"/>
    <property type="match status" value="1"/>
</dbReference>
<keyword evidence="10" id="KW-1185">Reference proteome</keyword>
<keyword evidence="3" id="KW-1003">Cell membrane</keyword>
<dbReference type="Gene3D" id="1.10.3720.10">
    <property type="entry name" value="MetI-like"/>
    <property type="match status" value="1"/>
</dbReference>
<dbReference type="CDD" id="cd06261">
    <property type="entry name" value="TM_PBP2"/>
    <property type="match status" value="1"/>
</dbReference>
<dbReference type="PANTHER" id="PTHR30450:SF1">
    <property type="entry name" value="D-METHIONINE TRANSPORT SYSTEM PERMEASE PROTEIN METI-RELATED"/>
    <property type="match status" value="1"/>
</dbReference>
<dbReference type="SUPFAM" id="SSF161098">
    <property type="entry name" value="MetI-like"/>
    <property type="match status" value="1"/>
</dbReference>
<dbReference type="Proteomes" id="UP001203761">
    <property type="component" value="Unassembled WGS sequence"/>
</dbReference>
<evidence type="ECO:0000256" key="4">
    <source>
        <dbReference type="ARBA" id="ARBA00022692"/>
    </source>
</evidence>
<organism evidence="9 10">
    <name type="scientific">Brachybacterium equifaecis</name>
    <dbReference type="NCBI Taxonomy" id="2910770"/>
    <lineage>
        <taxon>Bacteria</taxon>
        <taxon>Bacillati</taxon>
        <taxon>Actinomycetota</taxon>
        <taxon>Actinomycetes</taxon>
        <taxon>Micrococcales</taxon>
        <taxon>Dermabacteraceae</taxon>
        <taxon>Brachybacterium</taxon>
    </lineage>
</organism>
<dbReference type="InterPro" id="IPR035906">
    <property type="entry name" value="MetI-like_sf"/>
</dbReference>
<feature type="transmembrane region" description="Helical" evidence="7">
    <location>
        <begin position="73"/>
        <end position="94"/>
    </location>
</feature>
<evidence type="ECO:0000256" key="5">
    <source>
        <dbReference type="ARBA" id="ARBA00022989"/>
    </source>
</evidence>
<feature type="transmembrane region" description="Helical" evidence="7">
    <location>
        <begin position="202"/>
        <end position="222"/>
    </location>
</feature>
<gene>
    <name evidence="9" type="ORF">Bequi_07250</name>
</gene>
<feature type="transmembrane region" description="Helical" evidence="7">
    <location>
        <begin position="157"/>
        <end position="182"/>
    </location>
</feature>
<evidence type="ECO:0000256" key="6">
    <source>
        <dbReference type="ARBA" id="ARBA00023136"/>
    </source>
</evidence>
<comment type="subcellular location">
    <subcellularLocation>
        <location evidence="1 7">Cell membrane</location>
        <topology evidence="1 7">Multi-pass membrane protein</topology>
    </subcellularLocation>
</comment>
<evidence type="ECO:0000259" key="8">
    <source>
        <dbReference type="PROSITE" id="PS50928"/>
    </source>
</evidence>